<keyword evidence="11 14" id="KW-0648">Protein biosynthesis</keyword>
<dbReference type="FunFam" id="3.30.930.10:FF:000011">
    <property type="entry name" value="Alanine--tRNA ligase, cytoplasmic"/>
    <property type="match status" value="1"/>
</dbReference>
<evidence type="ECO:0000256" key="8">
    <source>
        <dbReference type="ARBA" id="ARBA00022833"/>
    </source>
</evidence>
<evidence type="ECO:0000259" key="15">
    <source>
        <dbReference type="PROSITE" id="PS50860"/>
    </source>
</evidence>
<gene>
    <name evidence="14" type="primary">aars</name>
    <name evidence="16" type="ORF">GCK72_005345</name>
</gene>
<comment type="catalytic activity">
    <reaction evidence="13 14">
        <text>tRNA(Ala) + L-alanine + ATP = L-alanyl-tRNA(Ala) + AMP + diphosphate</text>
        <dbReference type="Rhea" id="RHEA:12540"/>
        <dbReference type="Rhea" id="RHEA-COMP:9657"/>
        <dbReference type="Rhea" id="RHEA-COMP:9923"/>
        <dbReference type="ChEBI" id="CHEBI:30616"/>
        <dbReference type="ChEBI" id="CHEBI:33019"/>
        <dbReference type="ChEBI" id="CHEBI:57972"/>
        <dbReference type="ChEBI" id="CHEBI:78442"/>
        <dbReference type="ChEBI" id="CHEBI:78497"/>
        <dbReference type="ChEBI" id="CHEBI:456215"/>
        <dbReference type="EC" id="6.1.1.7"/>
    </reaction>
</comment>
<organism evidence="16 17">
    <name type="scientific">Caenorhabditis remanei</name>
    <name type="common">Caenorhabditis vulgaris</name>
    <dbReference type="NCBI Taxonomy" id="31234"/>
    <lineage>
        <taxon>Eukaryota</taxon>
        <taxon>Metazoa</taxon>
        <taxon>Ecdysozoa</taxon>
        <taxon>Nematoda</taxon>
        <taxon>Chromadorea</taxon>
        <taxon>Rhabditida</taxon>
        <taxon>Rhabditina</taxon>
        <taxon>Rhabditomorpha</taxon>
        <taxon>Rhabditoidea</taxon>
        <taxon>Rhabditidae</taxon>
        <taxon>Peloderinae</taxon>
        <taxon>Caenorhabditis</taxon>
    </lineage>
</organism>
<dbReference type="GO" id="GO:0008270">
    <property type="term" value="F:zinc ion binding"/>
    <property type="evidence" value="ECO:0007669"/>
    <property type="project" value="UniProtKB-UniRule"/>
</dbReference>
<keyword evidence="7 14" id="KW-0547">Nucleotide-binding</keyword>
<dbReference type="InterPro" id="IPR029058">
    <property type="entry name" value="AB_hydrolase_fold"/>
</dbReference>
<feature type="binding site" evidence="14">
    <location>
        <position position="649"/>
    </location>
    <ligand>
        <name>Zn(2+)</name>
        <dbReference type="ChEBI" id="CHEBI:29105"/>
    </ligand>
</feature>
<comment type="subunit">
    <text evidence="14">Monomer.</text>
</comment>
<feature type="binding site" evidence="14">
    <location>
        <position position="533"/>
    </location>
    <ligand>
        <name>Zn(2+)</name>
        <dbReference type="ChEBI" id="CHEBI:29105"/>
    </ligand>
</feature>
<evidence type="ECO:0000256" key="13">
    <source>
        <dbReference type="ARBA" id="ARBA00048300"/>
    </source>
</evidence>
<keyword evidence="5 14" id="KW-0436">Ligase</keyword>
<dbReference type="Gene3D" id="3.30.980.10">
    <property type="entry name" value="Threonyl-trna Synthetase, Chain A, domain 2"/>
    <property type="match status" value="1"/>
</dbReference>
<evidence type="ECO:0000256" key="3">
    <source>
        <dbReference type="ARBA" id="ARBA00017959"/>
    </source>
</evidence>
<keyword evidence="6 14" id="KW-0479">Metal-binding</keyword>
<evidence type="ECO:0000313" key="17">
    <source>
        <dbReference type="Proteomes" id="UP000483820"/>
    </source>
</evidence>
<dbReference type="InterPro" id="IPR045864">
    <property type="entry name" value="aa-tRNA-synth_II/BPL/LPL"/>
</dbReference>
<evidence type="ECO:0000256" key="11">
    <source>
        <dbReference type="ARBA" id="ARBA00022917"/>
    </source>
</evidence>
<evidence type="ECO:0000256" key="2">
    <source>
        <dbReference type="ARBA" id="ARBA00013168"/>
    </source>
</evidence>
<dbReference type="InterPro" id="IPR019819">
    <property type="entry name" value="Carboxylesterase_B_CS"/>
</dbReference>
<proteinExistence type="inferred from homology"/>
<sequence>MNQFKPLILSSSEPKRVANIQKCIRAGGKHNDLDDVGKDLHHQTFFEMMGNWSFNDAFSKQEACQFAWDYLVKTLSIDSDRLYVSYFGGIERLGLPEDRECREIWKRIGIPSDRILPFVAENFWEMGSAGPCGPCTEIHYDRIGGRNASSLVNIDDSVVEIWNIVFMSNIRDSSGHIHNLGKNHIDTGMGFERLLSVVQNRNSNFDTDAFTPILDKITSLTKNKLKYNGTLSSREDAVFRLVADHVRAATVAISDGAIPDGTGSGFIVRKMMRRSFLQGNSKLGIERFGLSDLVPVVISTMKEVYPEIEKSSNEIIKTFKDEETQFWKTVDKAKKMFDGVANENKSPVISGRKAFNLFETHGLPLSVTVEMARNIGKEVDEKEFERCQLEAQKLSQKASQLKLPVSASDFPTHTDNDKYSYTYKNGRYEFPKVQTRILEVYKNQEKANCLNENEKGFVVLENCQFYGEQGGQTSDTGKLLIDKKEIFEVESAKKLENGAVTVLFGRALQPIQRDLRVEQQLDEKKREGVMKAHSATHLLNWALQKSGLGCGQKGSSVDCNRLRFDYSTKDDVLEKEQRSEVLKQCEERMNEFIRHGGETIILETTIEEAKKIENLQSDVKEDRIGNSTVRVVSLGIGRDVPVECCSGTHVHDVKVIEDIAIMSDKSMGQRLRRIIAVTGEEAQKCREYAETSYKDLKSKEPKERSKIAKNMNLVKTSFLLLFLTLNCVFCDTDSPTTDDPTDGVVIPTKLGYLRGVRVSTKTGFLVDYFKGVPFAEKPERLKKSRLVKRWPDIYRAQKYPKKCIPATRPLNDSEYSEDCLYLNVLKPSGLNTHLLPVVVFIHGGGFQEGDGNDASCEAFAENFVSKGMVVITIQYRLAMLGFLSLGCTDPLIPCNLGLWDMVTAFQYINKTISDFDGNVNDITLMGHSAGSMAVSLHSLSPISSIYFKKYIQLSASSWSLTRYKQQNIDVTKRILHDLNCNISSSKQILDCVNYSSLDSMYSAQIDTNLWPEFGDDLIPDIPDNLVNTTQNQKVLMGVMTLESLYFTYLKSNPEMFPNIKRSTVEEYINSSVAIQYGVNSDAAYDNLTEYYLSGNVSESDYSYFMWQRSKIDSNMVFDMPILREAHARSLVSPNLYLYHFSYFNPAEFDKDFPVQATYHCHEFPYIWGVYKDKIFEFNDDDRKVSAFLITSLTNFIMTGDPSSSDFKWPRYDSDVTHTVIQPIPSTDKNLFQSDYNFWNSMEQRFQFDLITGLTVETRYETTTRVSSSISTLLIVLPTIIIALA</sequence>
<dbReference type="GO" id="GO:0005739">
    <property type="term" value="C:mitochondrion"/>
    <property type="evidence" value="ECO:0007669"/>
    <property type="project" value="TreeGrafter"/>
</dbReference>
<evidence type="ECO:0000256" key="5">
    <source>
        <dbReference type="ARBA" id="ARBA00022598"/>
    </source>
</evidence>
<dbReference type="PANTHER" id="PTHR11777:SF10">
    <property type="entry name" value="ALANINE--TRNA LIGASE, MITOCHONDRIAL"/>
    <property type="match status" value="1"/>
</dbReference>
<dbReference type="InterPro" id="IPR012947">
    <property type="entry name" value="tRNA_SAD"/>
</dbReference>
<dbReference type="PROSITE" id="PS50860">
    <property type="entry name" value="AA_TRNA_LIGASE_II_ALA"/>
    <property type="match status" value="1"/>
</dbReference>
<comment type="domain">
    <text evidence="14">Consists of three domains; the N-terminal catalytic domain, the editing domain and the C-terminal C-Ala domain. The editing domain removes incorrectly charged amino acids, while the C-Ala domain, along with tRNA(Ala), serves as a bridge to cooperatively bring together the editing and aminoacylation centers thus stimulating deacylation of misacylated tRNAs.</text>
</comment>
<dbReference type="PRINTS" id="PR00980">
    <property type="entry name" value="TRNASYNTHALA"/>
</dbReference>
<dbReference type="SUPFAM" id="SSF55186">
    <property type="entry name" value="ThrRS/AlaRS common domain"/>
    <property type="match status" value="1"/>
</dbReference>
<evidence type="ECO:0000256" key="6">
    <source>
        <dbReference type="ARBA" id="ARBA00022723"/>
    </source>
</evidence>
<dbReference type="Pfam" id="PF01411">
    <property type="entry name" value="tRNA-synt_2c"/>
    <property type="match status" value="1"/>
</dbReference>
<dbReference type="GO" id="GO:0004813">
    <property type="term" value="F:alanine-tRNA ligase activity"/>
    <property type="evidence" value="ECO:0007669"/>
    <property type="project" value="UniProtKB-UniRule"/>
</dbReference>
<keyword evidence="8 14" id="KW-0862">Zinc</keyword>
<evidence type="ECO:0000256" key="1">
    <source>
        <dbReference type="ARBA" id="ARBA00008429"/>
    </source>
</evidence>
<dbReference type="SUPFAM" id="SSF55681">
    <property type="entry name" value="Class II aaRS and biotin synthetases"/>
    <property type="match status" value="1"/>
</dbReference>
<feature type="domain" description="Alanyl-transfer RNA synthetases family profile" evidence="15">
    <location>
        <begin position="1"/>
        <end position="688"/>
    </location>
</feature>
<dbReference type="InterPro" id="IPR050058">
    <property type="entry name" value="Ala-tRNA_ligase"/>
</dbReference>
<feature type="binding site" evidence="14">
    <location>
        <position position="645"/>
    </location>
    <ligand>
        <name>Zn(2+)</name>
        <dbReference type="ChEBI" id="CHEBI:29105"/>
    </ligand>
</feature>
<evidence type="ECO:0000256" key="4">
    <source>
        <dbReference type="ARBA" id="ARBA00022555"/>
    </source>
</evidence>
<dbReference type="InterPro" id="IPR018164">
    <property type="entry name" value="Ala-tRNA-synth_IIc_N"/>
</dbReference>
<keyword evidence="9 14" id="KW-0067">ATP-binding</keyword>
<dbReference type="EMBL" id="WUAV01000002">
    <property type="protein sequence ID" value="KAF1765393.1"/>
    <property type="molecule type" value="Genomic_DNA"/>
</dbReference>
<dbReference type="Gene3D" id="2.40.30.130">
    <property type="match status" value="1"/>
</dbReference>
<dbReference type="Pfam" id="PF07973">
    <property type="entry name" value="tRNA_SAD"/>
    <property type="match status" value="1"/>
</dbReference>
<dbReference type="GO" id="GO:0006419">
    <property type="term" value="P:alanyl-tRNA aminoacylation"/>
    <property type="evidence" value="ECO:0007669"/>
    <property type="project" value="InterPro"/>
</dbReference>
<evidence type="ECO:0000256" key="7">
    <source>
        <dbReference type="ARBA" id="ARBA00022741"/>
    </source>
</evidence>
<comment type="function">
    <text evidence="14">Catalyzes the attachment of alanine to tRNA(Ala) in a two-step reaction: alanine is first activated by ATP to form Ala-AMP and then transferred to the acceptor end of tRNA(Ala). Also edits incorrectly charged tRNA(Ala) via its editing domain.</text>
</comment>
<dbReference type="GO" id="GO:0002161">
    <property type="term" value="F:aminoacyl-tRNA deacylase activity"/>
    <property type="evidence" value="ECO:0007669"/>
    <property type="project" value="TreeGrafter"/>
</dbReference>
<dbReference type="Gene3D" id="3.30.930.10">
    <property type="entry name" value="Bira Bifunctional Protein, Domain 2"/>
    <property type="match status" value="1"/>
</dbReference>
<dbReference type="Gene3D" id="3.40.50.1820">
    <property type="entry name" value="alpha/beta hydrolase"/>
    <property type="match status" value="1"/>
</dbReference>
<dbReference type="CDD" id="cd00673">
    <property type="entry name" value="AlaRS_core"/>
    <property type="match status" value="1"/>
</dbReference>
<comment type="cofactor">
    <cofactor evidence="14">
        <name>Zn(2+)</name>
        <dbReference type="ChEBI" id="CHEBI:29105"/>
    </cofactor>
    <text evidence="14">Binds 1 zinc ion per subunit.</text>
</comment>
<dbReference type="SUPFAM" id="SSF53474">
    <property type="entry name" value="alpha/beta-Hydrolases"/>
    <property type="match status" value="1"/>
</dbReference>
<protein>
    <recommendedName>
        <fullName evidence="3">Alanine--tRNA ligase</fullName>
        <ecNumber evidence="2">6.1.1.7</ecNumber>
    </recommendedName>
</protein>
<evidence type="ECO:0000256" key="10">
    <source>
        <dbReference type="ARBA" id="ARBA00022884"/>
    </source>
</evidence>
<dbReference type="HAMAP" id="MF_00036_B">
    <property type="entry name" value="Ala_tRNA_synth_B"/>
    <property type="match status" value="1"/>
</dbReference>
<feature type="binding site" evidence="14">
    <location>
        <position position="537"/>
    </location>
    <ligand>
        <name>Zn(2+)</name>
        <dbReference type="ChEBI" id="CHEBI:29105"/>
    </ligand>
</feature>
<evidence type="ECO:0000256" key="14">
    <source>
        <dbReference type="HAMAP-Rule" id="MF_03133"/>
    </source>
</evidence>
<dbReference type="InterPro" id="IPR009000">
    <property type="entry name" value="Transl_B-barrel_sf"/>
</dbReference>
<dbReference type="InterPro" id="IPR002018">
    <property type="entry name" value="CarbesteraseB"/>
</dbReference>
<dbReference type="EC" id="6.1.1.7" evidence="2"/>
<evidence type="ECO:0000256" key="12">
    <source>
        <dbReference type="ARBA" id="ARBA00023146"/>
    </source>
</evidence>
<accession>A0A6A5HGC4</accession>
<dbReference type="PANTHER" id="PTHR11777">
    <property type="entry name" value="ALANYL-TRNA SYNTHETASE"/>
    <property type="match status" value="1"/>
</dbReference>
<comment type="caution">
    <text evidence="16">The sequence shown here is derived from an EMBL/GenBank/DDBJ whole genome shotgun (WGS) entry which is preliminary data.</text>
</comment>
<dbReference type="FunFam" id="3.30.980.10:FF:000004">
    <property type="entry name" value="Alanine--tRNA ligase, cytoplasmic"/>
    <property type="match status" value="1"/>
</dbReference>
<evidence type="ECO:0000256" key="9">
    <source>
        <dbReference type="ARBA" id="ARBA00022840"/>
    </source>
</evidence>
<dbReference type="SMART" id="SM00863">
    <property type="entry name" value="tRNA_SAD"/>
    <property type="match status" value="1"/>
</dbReference>
<dbReference type="GO" id="GO:0000049">
    <property type="term" value="F:tRNA binding"/>
    <property type="evidence" value="ECO:0007669"/>
    <property type="project" value="UniProtKB-KW"/>
</dbReference>
<evidence type="ECO:0000313" key="16">
    <source>
        <dbReference type="EMBL" id="KAF1765393.1"/>
    </source>
</evidence>
<dbReference type="GO" id="GO:0005524">
    <property type="term" value="F:ATP binding"/>
    <property type="evidence" value="ECO:0007669"/>
    <property type="project" value="UniProtKB-UniRule"/>
</dbReference>
<dbReference type="SUPFAM" id="SSF101353">
    <property type="entry name" value="Putative anticodon-binding domain of alanyl-tRNA synthetase (AlaRS)"/>
    <property type="match status" value="1"/>
</dbReference>
<dbReference type="NCBIfam" id="TIGR00344">
    <property type="entry name" value="alaS"/>
    <property type="match status" value="1"/>
</dbReference>
<dbReference type="InterPro" id="IPR023033">
    <property type="entry name" value="Ala_tRNA_ligase_euk/bac"/>
</dbReference>
<dbReference type="InterPro" id="IPR018162">
    <property type="entry name" value="Ala-tRNA-ligase_IIc_anticod-bd"/>
</dbReference>
<comment type="similarity">
    <text evidence="1">Belongs to the class-II aminoacyl-tRNA synthetase family. Alax-L subfamily.</text>
</comment>
<keyword evidence="4 14" id="KW-0820">tRNA-binding</keyword>
<dbReference type="InterPro" id="IPR018163">
    <property type="entry name" value="Thr/Ala-tRNA-synth_IIc_edit"/>
</dbReference>
<dbReference type="SUPFAM" id="SSF50447">
    <property type="entry name" value="Translation proteins"/>
    <property type="match status" value="1"/>
</dbReference>
<reference evidence="16 17" key="1">
    <citation type="submission" date="2019-12" db="EMBL/GenBank/DDBJ databases">
        <title>Chromosome-level assembly of the Caenorhabditis remanei genome.</title>
        <authorList>
            <person name="Teterina A.A."/>
            <person name="Willis J.H."/>
            <person name="Phillips P.C."/>
        </authorList>
    </citation>
    <scope>NUCLEOTIDE SEQUENCE [LARGE SCALE GENOMIC DNA]</scope>
    <source>
        <strain evidence="16 17">PX506</strain>
        <tissue evidence="16">Whole organism</tissue>
    </source>
</reference>
<dbReference type="PROSITE" id="PS00941">
    <property type="entry name" value="CARBOXYLESTERASE_B_2"/>
    <property type="match status" value="1"/>
</dbReference>
<name>A0A6A5HGC4_CAERE</name>
<keyword evidence="10 14" id="KW-0694">RNA-binding</keyword>
<dbReference type="Proteomes" id="UP000483820">
    <property type="component" value="Chromosome II"/>
</dbReference>
<keyword evidence="12 14" id="KW-0030">Aminoacyl-tRNA synthetase</keyword>
<dbReference type="InterPro" id="IPR018165">
    <property type="entry name" value="Ala-tRNA-synth_IIc_core"/>
</dbReference>
<dbReference type="InterPro" id="IPR002318">
    <property type="entry name" value="Ala-tRNA-lgiase_IIc"/>
</dbReference>
<dbReference type="Pfam" id="PF00135">
    <property type="entry name" value="COesterase"/>
    <property type="match status" value="1"/>
</dbReference>